<dbReference type="EC" id="3.1.-.-" evidence="3"/>
<dbReference type="Proteomes" id="UP001229251">
    <property type="component" value="Unassembled WGS sequence"/>
</dbReference>
<accession>A0AAJ1Q2C2</accession>
<dbReference type="InterPro" id="IPR019079">
    <property type="entry name" value="Capsule_synth_CapA"/>
</dbReference>
<dbReference type="GO" id="GO:0016787">
    <property type="term" value="F:hydrolase activity"/>
    <property type="evidence" value="ECO:0007669"/>
    <property type="project" value="UniProtKB-KW"/>
</dbReference>
<feature type="domain" description="Capsule synthesis protein CapA" evidence="2">
    <location>
        <begin position="2"/>
        <end position="296"/>
    </location>
</feature>
<gene>
    <name evidence="3" type="ORF">QP433_00120</name>
</gene>
<name>A0AAJ1Q2C2_9LACT</name>
<evidence type="ECO:0000256" key="1">
    <source>
        <dbReference type="ARBA" id="ARBA00005662"/>
    </source>
</evidence>
<dbReference type="RefSeq" id="WP_285065093.1">
    <property type="nucleotide sequence ID" value="NZ_CP138857.1"/>
</dbReference>
<dbReference type="SUPFAM" id="SSF56300">
    <property type="entry name" value="Metallo-dependent phosphatases"/>
    <property type="match status" value="1"/>
</dbReference>
<dbReference type="AlphaFoldDB" id="A0AAJ1Q2C2"/>
<dbReference type="CDD" id="cd07381">
    <property type="entry name" value="MPP_CapA"/>
    <property type="match status" value="1"/>
</dbReference>
<dbReference type="SMART" id="SM00854">
    <property type="entry name" value="PGA_cap"/>
    <property type="match status" value="1"/>
</dbReference>
<dbReference type="PANTHER" id="PTHR33393">
    <property type="entry name" value="POLYGLUTAMINE SYNTHESIS ACCESSORY PROTEIN RV0574C-RELATED"/>
    <property type="match status" value="1"/>
</dbReference>
<dbReference type="Gene3D" id="3.60.21.10">
    <property type="match status" value="1"/>
</dbReference>
<comment type="caution">
    <text evidence="3">The sequence shown here is derived from an EMBL/GenBank/DDBJ whole genome shotgun (WGS) entry which is preliminary data.</text>
</comment>
<evidence type="ECO:0000313" key="3">
    <source>
        <dbReference type="EMBL" id="MDK7186382.1"/>
    </source>
</evidence>
<evidence type="ECO:0000259" key="2">
    <source>
        <dbReference type="SMART" id="SM00854"/>
    </source>
</evidence>
<proteinExistence type="inferred from homology"/>
<keyword evidence="3" id="KW-0378">Hydrolase</keyword>
<comment type="similarity">
    <text evidence="1">Belongs to the CapA family.</text>
</comment>
<dbReference type="EMBL" id="JASOOE010000001">
    <property type="protein sequence ID" value="MDK7186382.1"/>
    <property type="molecule type" value="Genomic_DNA"/>
</dbReference>
<dbReference type="InterPro" id="IPR052169">
    <property type="entry name" value="CW_Biosynth-Accessory"/>
</dbReference>
<organism evidence="3 4">
    <name type="scientific">Facklamia hominis</name>
    <dbReference type="NCBI Taxonomy" id="178214"/>
    <lineage>
        <taxon>Bacteria</taxon>
        <taxon>Bacillati</taxon>
        <taxon>Bacillota</taxon>
        <taxon>Bacilli</taxon>
        <taxon>Lactobacillales</taxon>
        <taxon>Aerococcaceae</taxon>
        <taxon>Facklamia</taxon>
    </lineage>
</organism>
<reference evidence="3" key="1">
    <citation type="submission" date="2023-05" db="EMBL/GenBank/DDBJ databases">
        <title>Cataloging the Phylogenetic Diversity of Human Bladder Bacteria.</title>
        <authorList>
            <person name="Du J."/>
        </authorList>
    </citation>
    <scope>NUCLEOTIDE SEQUENCE</scope>
    <source>
        <strain evidence="3">UMB1231</strain>
    </source>
</reference>
<dbReference type="InterPro" id="IPR029052">
    <property type="entry name" value="Metallo-depent_PP-like"/>
</dbReference>
<dbReference type="PANTHER" id="PTHR33393:SF12">
    <property type="entry name" value="CAPSULE BIOSYNTHESIS PROTEIN CAPA"/>
    <property type="match status" value="1"/>
</dbReference>
<dbReference type="Pfam" id="PF09587">
    <property type="entry name" value="PGA_cap"/>
    <property type="match status" value="1"/>
</dbReference>
<evidence type="ECO:0000313" key="4">
    <source>
        <dbReference type="Proteomes" id="UP001229251"/>
    </source>
</evidence>
<protein>
    <submittedName>
        <fullName evidence="3">CapA family protein</fullName>
        <ecNumber evidence="3">3.1.-.-</ecNumber>
    </submittedName>
</protein>
<sequence>MRISFTGDIMCELPTLKKSKNNQRYNFDKYLSETNIFGKTDYLVGNLETVFAGKNAKYSNDLYSYNTPDSFAVELKKAGFNLLSTANNHALDRGVQGLKRTINILKKNDIDYIGTNNDKTKDRFKIISLNNIKIGLLSYTYGTNYSINKVKLNKNEEYLVNYFEQPLWVDSSRDDFYSKLKEKLLSAENRVKLLKAFGRPYNKVRVDERKLENLNQSLLDDMERLKSQTDIIILLMHSGGQFNLFPGNYTKELVSRMKKLGVNIIIGNHPHVVQKIEFDKSFFAAYSLGNYFISPDTVYLLHENLPLYSIVLHIDIHDAKVWEFSFSIAKTINLSGEERVFNTSTLYHKDYEDKDVLYNDCKKIYETFTNSHCKNFMIKKEYKLVDVI</sequence>